<evidence type="ECO:0000259" key="7">
    <source>
        <dbReference type="PROSITE" id="PS50093"/>
    </source>
</evidence>
<dbReference type="EMBL" id="LOHS01000084">
    <property type="protein sequence ID" value="OAH13082.1"/>
    <property type="molecule type" value="Genomic_DNA"/>
</dbReference>
<dbReference type="SUPFAM" id="SSF49299">
    <property type="entry name" value="PKD domain"/>
    <property type="match status" value="1"/>
</dbReference>
<comment type="similarity">
    <text evidence="4">Belongs to the peptidase S8 family.</text>
</comment>
<dbReference type="InterPro" id="IPR023828">
    <property type="entry name" value="Peptidase_S8_Ser-AS"/>
</dbReference>
<dbReference type="InterPro" id="IPR013783">
    <property type="entry name" value="Ig-like_fold"/>
</dbReference>
<dbReference type="GO" id="GO:0004252">
    <property type="term" value="F:serine-type endopeptidase activity"/>
    <property type="evidence" value="ECO:0007669"/>
    <property type="project" value="UniProtKB-UniRule"/>
</dbReference>
<evidence type="ECO:0000256" key="5">
    <source>
        <dbReference type="SAM" id="MobiDB-lite"/>
    </source>
</evidence>
<accession>A0A177HPZ4</accession>
<dbReference type="Gene3D" id="3.40.50.200">
    <property type="entry name" value="Peptidase S8/S53 domain"/>
    <property type="match status" value="1"/>
</dbReference>
<keyword evidence="9" id="KW-1185">Reference proteome</keyword>
<name>A0A177HPZ4_9ACTN</name>
<evidence type="ECO:0000256" key="6">
    <source>
        <dbReference type="SAM" id="SignalP"/>
    </source>
</evidence>
<feature type="active site" description="Charge relay system" evidence="4">
    <location>
        <position position="474"/>
    </location>
</feature>
<dbReference type="InterPro" id="IPR022409">
    <property type="entry name" value="PKD/Chitinase_dom"/>
</dbReference>
<dbReference type="InterPro" id="IPR035986">
    <property type="entry name" value="PKD_dom_sf"/>
</dbReference>
<dbReference type="InterPro" id="IPR000209">
    <property type="entry name" value="Peptidase_S8/S53_dom"/>
</dbReference>
<dbReference type="AlphaFoldDB" id="A0A177HPZ4"/>
<organism evidence="8 9">
    <name type="scientific">Streptomyces jeddahensis</name>
    <dbReference type="NCBI Taxonomy" id="1716141"/>
    <lineage>
        <taxon>Bacteria</taxon>
        <taxon>Bacillati</taxon>
        <taxon>Actinomycetota</taxon>
        <taxon>Actinomycetes</taxon>
        <taxon>Kitasatosporales</taxon>
        <taxon>Streptomycetaceae</taxon>
        <taxon>Streptomyces</taxon>
    </lineage>
</organism>
<dbReference type="InterPro" id="IPR036852">
    <property type="entry name" value="Peptidase_S8/S53_dom_sf"/>
</dbReference>
<dbReference type="Pfam" id="PF22352">
    <property type="entry name" value="K319L-like_PKD"/>
    <property type="match status" value="1"/>
</dbReference>
<proteinExistence type="inferred from homology"/>
<feature type="active site" description="Charge relay system" evidence="4">
    <location>
        <position position="374"/>
    </location>
</feature>
<comment type="caution">
    <text evidence="8">The sequence shown here is derived from an EMBL/GenBank/DDBJ whole genome shotgun (WGS) entry which is preliminary data.</text>
</comment>
<dbReference type="OrthoDB" id="3304012at2"/>
<keyword evidence="1 4" id="KW-0645">Protease</keyword>
<evidence type="ECO:0000256" key="1">
    <source>
        <dbReference type="ARBA" id="ARBA00022670"/>
    </source>
</evidence>
<dbReference type="PROSITE" id="PS50093">
    <property type="entry name" value="PKD"/>
    <property type="match status" value="1"/>
</dbReference>
<dbReference type="CDD" id="cd00306">
    <property type="entry name" value="Peptidases_S8_S53"/>
    <property type="match status" value="1"/>
</dbReference>
<reference evidence="8 9" key="1">
    <citation type="submission" date="2015-12" db="EMBL/GenBank/DDBJ databases">
        <title>Genome sequence of Streptomyces sp. G25.</title>
        <authorList>
            <person name="Poehlein A."/>
            <person name="Roettig A."/>
            <person name="Hiessl S."/>
            <person name="Hauschild P."/>
            <person name="Schauer J."/>
            <person name="Madkour M.H."/>
            <person name="Al-Ansari A.M."/>
            <person name="Almakishah N.H."/>
            <person name="Steinbuechel A."/>
            <person name="Daniel R."/>
        </authorList>
    </citation>
    <scope>NUCLEOTIDE SEQUENCE [LARGE SCALE GENOMIC DNA]</scope>
    <source>
        <strain evidence="9">G25(2015)</strain>
    </source>
</reference>
<protein>
    <submittedName>
        <fullName evidence="8">Subtilase family protein</fullName>
    </submittedName>
</protein>
<feature type="domain" description="PKD" evidence="7">
    <location>
        <begin position="105"/>
        <end position="164"/>
    </location>
</feature>
<keyword evidence="6" id="KW-0732">Signal</keyword>
<keyword evidence="3 4" id="KW-0720">Serine protease</keyword>
<feature type="compositionally biased region" description="Low complexity" evidence="5">
    <location>
        <begin position="60"/>
        <end position="75"/>
    </location>
</feature>
<feature type="active site" description="Charge relay system" evidence="4">
    <location>
        <position position="625"/>
    </location>
</feature>
<feature type="chain" id="PRO_5008063063" evidence="6">
    <location>
        <begin position="29"/>
        <end position="1157"/>
    </location>
</feature>
<feature type="region of interest" description="Disordered" evidence="5">
    <location>
        <begin position="46"/>
        <end position="75"/>
    </location>
</feature>
<feature type="signal peptide" evidence="6">
    <location>
        <begin position="1"/>
        <end position="28"/>
    </location>
</feature>
<gene>
    <name evidence="8" type="ORF">STSP_37290</name>
</gene>
<sequence>MARAWLRRLAATASLVLAASLLPAAAAAADGSDVAVTTVDGQEVVDGAVPQPVSGPVDVTGTARTGSPGAAPAPAPLHADAGDSSFVAVGQKAVLLGSAYGGTAPYTWAWTAERGTITGADSASTSFDTTGLDAGTYEVRLTVTDAAGGTASDTVKVVVVQETTDELLNETKADPTPGVFPTGQAVEFPFDVPSGVASLDVTLSWTTTAQDYDLRVTDPSGEIVARSESADHPERTSVSSPRAGTWKVVAVKWATVTDEVTARVVASQRPADPRPVVDAGGPYEFETGAEQRLSGTVSGGTGPVEAAWDLDADGRFDDGTGTTATPELPEGRHLVTLKATDANGLERRETTSVLVGSADRLAAGPPVTVIGIADTGINPYHLEFSARTYPDPDVLALTRNFTRHPSEYIPGYPASAPALPVTLGKGYLPEEDKDLWRSGRVPGGTLHWIPGTKIIGAYSSSMDGDHPVLDDNGHGTGSASVAAGNRYGYCPSCLLVMVEGLDETVATKYPWVDITSHSFGYIGGAPVGPVLSGEEVTKDAAERGQTVLFAAGNGVGNAFDVPVSTWHSDQTGPDWNITVGALRRDDQRAVVGDGIPVHLSSWGIGSLPSPCHTGVLCQDQFSGTSAATPYTAGVFGTTLQRVRDTIGDARAGQKSGQVVAEGTALPESVYLDDGRLTRGELREAVLKNAFPLGEDDLPSASWPLASPYSAGNVLFEGYGAATPETARRAVDVLLGRALLPERPVEDDFFAADRAIRDTIWGGYDRDGDGTEDQASLPTGLSAGLDDVATLDGSLAVLRRTLEAQNGAQKDEGGQAQGPHSAQAYRYYLHQGPDCAGERTMDRTDRDDDADGCAVGDTLSSAAPYLPTAAHPATDTLDAPLAAGSQVRAELYVRTRAPAALVGPTVVLLATDREIGRAKAAAQPVTGAWTRFTIEFDTDRHAFTGEQLTVQLLSDTTALAIVGYEDGHATQLSIDPAPLPPSGLEFGVTIAAPSDGAQVAEGETVIAGGRYAFPDLGTDPEGVGGRPETRRVQLSVDDETFASPVSARLDEATGTWRAEAGRLDVGEHVLYARAVRDGTPSDVAKTTFRVTPDAHVEWQVVSRNAPVDGEAWRRAAGLGAWSFPLTTSSYGNGHRTIVVRLVEGGTETARDTVRARFR</sequence>
<evidence type="ECO:0000256" key="3">
    <source>
        <dbReference type="ARBA" id="ARBA00022825"/>
    </source>
</evidence>
<dbReference type="Proteomes" id="UP000077381">
    <property type="component" value="Unassembled WGS sequence"/>
</dbReference>
<dbReference type="PATRIC" id="fig|1716141.3.peg.3917"/>
<dbReference type="GO" id="GO:0005975">
    <property type="term" value="P:carbohydrate metabolic process"/>
    <property type="evidence" value="ECO:0007669"/>
    <property type="project" value="UniProtKB-ARBA"/>
</dbReference>
<dbReference type="CDD" id="cd00146">
    <property type="entry name" value="PKD"/>
    <property type="match status" value="1"/>
</dbReference>
<dbReference type="InterPro" id="IPR015500">
    <property type="entry name" value="Peptidase_S8_subtilisin-rel"/>
</dbReference>
<dbReference type="PRINTS" id="PR00723">
    <property type="entry name" value="SUBTILISIN"/>
</dbReference>
<dbReference type="SMART" id="SM00089">
    <property type="entry name" value="PKD"/>
    <property type="match status" value="2"/>
</dbReference>
<dbReference type="Gene3D" id="2.60.120.380">
    <property type="match status" value="1"/>
</dbReference>
<dbReference type="SUPFAM" id="SSF52743">
    <property type="entry name" value="Subtilisin-like"/>
    <property type="match status" value="1"/>
</dbReference>
<dbReference type="RefSeq" id="WP_067279043.1">
    <property type="nucleotide sequence ID" value="NZ_LOHS01000084.1"/>
</dbReference>
<dbReference type="PROSITE" id="PS00138">
    <property type="entry name" value="SUBTILASE_SER"/>
    <property type="match status" value="1"/>
</dbReference>
<dbReference type="InterPro" id="IPR000601">
    <property type="entry name" value="PKD_dom"/>
</dbReference>
<dbReference type="PROSITE" id="PS51892">
    <property type="entry name" value="SUBTILASE"/>
    <property type="match status" value="1"/>
</dbReference>
<dbReference type="GO" id="GO:0006508">
    <property type="term" value="P:proteolysis"/>
    <property type="evidence" value="ECO:0007669"/>
    <property type="project" value="UniProtKB-KW"/>
</dbReference>
<evidence type="ECO:0000313" key="8">
    <source>
        <dbReference type="EMBL" id="OAH13082.1"/>
    </source>
</evidence>
<evidence type="ECO:0000256" key="2">
    <source>
        <dbReference type="ARBA" id="ARBA00022801"/>
    </source>
</evidence>
<evidence type="ECO:0000313" key="9">
    <source>
        <dbReference type="Proteomes" id="UP000077381"/>
    </source>
</evidence>
<dbReference type="STRING" id="1716141.STSP_37290"/>
<evidence type="ECO:0000256" key="4">
    <source>
        <dbReference type="PROSITE-ProRule" id="PRU01240"/>
    </source>
</evidence>
<dbReference type="Gene3D" id="2.60.40.10">
    <property type="entry name" value="Immunoglobulins"/>
    <property type="match status" value="2"/>
</dbReference>
<keyword evidence="2 4" id="KW-0378">Hydrolase</keyword>
<dbReference type="Pfam" id="PF00082">
    <property type="entry name" value="Peptidase_S8"/>
    <property type="match status" value="1"/>
</dbReference>